<feature type="transmembrane region" description="Helical" evidence="1">
    <location>
        <begin position="43"/>
        <end position="60"/>
    </location>
</feature>
<evidence type="ECO:0000313" key="3">
    <source>
        <dbReference type="Proteomes" id="UP000295662"/>
    </source>
</evidence>
<dbReference type="Proteomes" id="UP000295662">
    <property type="component" value="Unassembled WGS sequence"/>
</dbReference>
<keyword evidence="1" id="KW-1133">Transmembrane helix</keyword>
<proteinExistence type="predicted"/>
<accession>A0A4R7S6W4</accession>
<organism evidence="2 3">
    <name type="scientific">Prosthecobacter fusiformis</name>
    <dbReference type="NCBI Taxonomy" id="48464"/>
    <lineage>
        <taxon>Bacteria</taxon>
        <taxon>Pseudomonadati</taxon>
        <taxon>Verrucomicrobiota</taxon>
        <taxon>Verrucomicrobiia</taxon>
        <taxon>Verrucomicrobiales</taxon>
        <taxon>Verrucomicrobiaceae</taxon>
        <taxon>Prosthecobacter</taxon>
    </lineage>
</organism>
<gene>
    <name evidence="2" type="ORF">EI77_01663</name>
</gene>
<feature type="transmembrane region" description="Helical" evidence="1">
    <location>
        <begin position="109"/>
        <end position="129"/>
    </location>
</feature>
<comment type="caution">
    <text evidence="2">The sequence shown here is derived from an EMBL/GenBank/DDBJ whole genome shotgun (WGS) entry which is preliminary data.</text>
</comment>
<dbReference type="EMBL" id="SOCA01000002">
    <property type="protein sequence ID" value="TDU73195.1"/>
    <property type="molecule type" value="Genomic_DNA"/>
</dbReference>
<dbReference type="RefSeq" id="WP_133794524.1">
    <property type="nucleotide sequence ID" value="NZ_SOCA01000002.1"/>
</dbReference>
<keyword evidence="1" id="KW-0472">Membrane</keyword>
<feature type="transmembrane region" description="Helical" evidence="1">
    <location>
        <begin position="72"/>
        <end position="89"/>
    </location>
</feature>
<dbReference type="OrthoDB" id="9841188at2"/>
<reference evidence="2 3" key="1">
    <citation type="submission" date="2019-03" db="EMBL/GenBank/DDBJ databases">
        <title>Genomic Encyclopedia of Archaeal and Bacterial Type Strains, Phase II (KMG-II): from individual species to whole genera.</title>
        <authorList>
            <person name="Goeker M."/>
        </authorList>
    </citation>
    <scope>NUCLEOTIDE SEQUENCE [LARGE SCALE GENOMIC DNA]</scope>
    <source>
        <strain evidence="2 3">ATCC 25309</strain>
    </source>
</reference>
<keyword evidence="1" id="KW-0812">Transmembrane</keyword>
<sequence>MLDAQRYRAGNLRDEVHFTRRILIGHLLVGVSVAGLMVAHGVYQWGISTVLWYLLTILPMKGMMAADNRCRHLLGGMFLLYGITGGYYLTWVVPTLRDLDQALLPASLLPLWMGTMNLMYAVAGVCLMINRKVRRAVTVGFSLW</sequence>
<feature type="transmembrane region" description="Helical" evidence="1">
    <location>
        <begin position="21"/>
        <end position="37"/>
    </location>
</feature>
<evidence type="ECO:0000256" key="1">
    <source>
        <dbReference type="SAM" id="Phobius"/>
    </source>
</evidence>
<evidence type="ECO:0000313" key="2">
    <source>
        <dbReference type="EMBL" id="TDU73195.1"/>
    </source>
</evidence>
<dbReference type="AlphaFoldDB" id="A0A4R7S6W4"/>
<protein>
    <submittedName>
        <fullName evidence="2">Uncharacterized protein</fullName>
    </submittedName>
</protein>
<name>A0A4R7S6W4_9BACT</name>
<keyword evidence="3" id="KW-1185">Reference proteome</keyword>